<dbReference type="PANTHER" id="PTHR11590">
    <property type="entry name" value="PROTEIN-GLUTAMINE GAMMA-GLUTAMYLTRANSFERASE"/>
    <property type="match status" value="1"/>
</dbReference>
<evidence type="ECO:0000313" key="4">
    <source>
        <dbReference type="Proteomes" id="UP000494040"/>
    </source>
</evidence>
<dbReference type="InterPro" id="IPR014756">
    <property type="entry name" value="Ig_E-set"/>
</dbReference>
<dbReference type="Gene3D" id="2.60.40.10">
    <property type="entry name" value="Immunoglobulins"/>
    <property type="match status" value="2"/>
</dbReference>
<dbReference type="EnsemblMetazoa" id="XM_014404160.1">
    <property type="protein sequence ID" value="XP_014259646.1"/>
    <property type="gene ID" value="LOC106672609"/>
</dbReference>
<feature type="domain" description="Transglutaminase N-terminal" evidence="2">
    <location>
        <begin position="140"/>
        <end position="260"/>
    </location>
</feature>
<dbReference type="InterPro" id="IPR013783">
    <property type="entry name" value="Ig-like_fold"/>
</dbReference>
<dbReference type="InterPro" id="IPR036238">
    <property type="entry name" value="Transglutaminase_C_sf"/>
</dbReference>
<dbReference type="InterPro" id="IPR036985">
    <property type="entry name" value="Transglutaminase-like_sf"/>
</dbReference>
<dbReference type="SUPFAM" id="SSF54001">
    <property type="entry name" value="Cysteine proteinases"/>
    <property type="match status" value="1"/>
</dbReference>
<dbReference type="SUPFAM" id="SSF49309">
    <property type="entry name" value="Transglutaminase, two C-terminal domains"/>
    <property type="match status" value="1"/>
</dbReference>
<dbReference type="OrthoDB" id="437511at2759"/>
<sequence>MTFSCHKYIPATTVLPLDLKPVLKLTNPSPHLSMSMKENETFVPKSFSQLEHLFGPSKIVSDLHSVCPVVSKEETLDQDKIVKKESLMQKPHLIKNDNMSFNGDESDVSIHVKSEQKVEVEVEQDESKSEEEIPMLIEYMDYNVEWNGKTHKTHFYHYYSNDSLVVRRGQLFKITFITTKPLPEGDYFTILLEFQNCSNPDFGNGTKALVRVYPLNQKRPPAHGNWSAYHGEISSETNQSITIDIIPHIHCMLGSWKMSFYNKNVNMHICKTPIYVIFNPWLEYGDEIPLEENQLVEYLIKDVGDIILGKPDKPKLEFWKYSQYENNVLPAVFSMLYDNGQLKYLDAGNIVNITRALIKAIMNPMVDEYKWGHIKEKLTLAGSKSLIEAYQRNKIVDTKKYFLGEVGLMVTAFRALGIPARVVTGFGVVRRLVNDCSFACNKYYTTDHRTIHDIYEELWYLRPWIEVFIPRKDICEEYCEWQWVCEYGPVSRDALRRRHLERPFGTLYAYNSLYSGVLQWEYDERDPQKHKKLVDYDNSVLHKRIFTKGTHPRTVCDLTQSYTIIKESEPKIHKILKTTKSVGDYIANSHNDDLEVDFQYEDEVLIGNTIKFLMILKNKSEINNLFLNYILVFESIYLNGKLHKIIHNSEDNCMLKKKTMECREIEFKSERYIDKIEPEYGLCKVCLQVRAKRINFTYITEKYITVKQPPLLMTILKDEMNQDSHFVHIELTNSLDKDIIDSNLILQEIDTNNKIILKIQKIAGLGKFIADVELGNKVNVGTFYFVVKFLSEVINCKVFGQLELKEEETKCES</sequence>
<dbReference type="InterPro" id="IPR001102">
    <property type="entry name" value="Transglutaminase_N"/>
</dbReference>
<comment type="similarity">
    <text evidence="1">Belongs to the transglutaminase superfamily. Transglutaminase family.</text>
</comment>
<dbReference type="Pfam" id="PF00868">
    <property type="entry name" value="Transglut_N"/>
    <property type="match status" value="1"/>
</dbReference>
<dbReference type="SUPFAM" id="SSF81296">
    <property type="entry name" value="E set domains"/>
    <property type="match status" value="1"/>
</dbReference>
<proteinExistence type="inferred from homology"/>
<evidence type="ECO:0000313" key="3">
    <source>
        <dbReference type="EnsemblMetazoa" id="XP_014259646.1"/>
    </source>
</evidence>
<dbReference type="Proteomes" id="UP000494040">
    <property type="component" value="Unassembled WGS sequence"/>
</dbReference>
<dbReference type="GeneID" id="106672609"/>
<organism evidence="3 4">
    <name type="scientific">Cimex lectularius</name>
    <name type="common">Bed bug</name>
    <name type="synonym">Acanthia lectularia</name>
    <dbReference type="NCBI Taxonomy" id="79782"/>
    <lineage>
        <taxon>Eukaryota</taxon>
        <taxon>Metazoa</taxon>
        <taxon>Ecdysozoa</taxon>
        <taxon>Arthropoda</taxon>
        <taxon>Hexapoda</taxon>
        <taxon>Insecta</taxon>
        <taxon>Pterygota</taxon>
        <taxon>Neoptera</taxon>
        <taxon>Paraneoptera</taxon>
        <taxon>Hemiptera</taxon>
        <taxon>Heteroptera</taxon>
        <taxon>Panheteroptera</taxon>
        <taxon>Cimicomorpha</taxon>
        <taxon>Cimicidae</taxon>
        <taxon>Cimex</taxon>
    </lineage>
</organism>
<evidence type="ECO:0000256" key="1">
    <source>
        <dbReference type="ARBA" id="ARBA00005968"/>
    </source>
</evidence>
<evidence type="ECO:0000259" key="2">
    <source>
        <dbReference type="Pfam" id="PF00868"/>
    </source>
</evidence>
<dbReference type="RefSeq" id="XP_014259646.1">
    <property type="nucleotide sequence ID" value="XM_014404160.1"/>
</dbReference>
<dbReference type="AlphaFoldDB" id="A0A8I6S629"/>
<reference evidence="3" key="1">
    <citation type="submission" date="2022-01" db="UniProtKB">
        <authorList>
            <consortium name="EnsemblMetazoa"/>
        </authorList>
    </citation>
    <scope>IDENTIFICATION</scope>
</reference>
<dbReference type="InterPro" id="IPR050779">
    <property type="entry name" value="Transglutaminase"/>
</dbReference>
<dbReference type="InterPro" id="IPR038765">
    <property type="entry name" value="Papain-like_cys_pep_sf"/>
</dbReference>
<keyword evidence="4" id="KW-1185">Reference proteome</keyword>
<dbReference type="Gene3D" id="3.90.260.10">
    <property type="entry name" value="Transglutaminase-like"/>
    <property type="match status" value="1"/>
</dbReference>
<protein>
    <recommendedName>
        <fullName evidence="2">Transglutaminase N-terminal domain-containing protein</fullName>
    </recommendedName>
</protein>
<dbReference type="GO" id="GO:0003810">
    <property type="term" value="F:protein-glutamine gamma-glutamyltransferase activity"/>
    <property type="evidence" value="ECO:0007669"/>
    <property type="project" value="InterPro"/>
</dbReference>
<name>A0A8I6S629_CIMLE</name>
<accession>A0A8I6S629</accession>
<dbReference type="KEGG" id="clec:106672609"/>
<dbReference type="PANTHER" id="PTHR11590:SF69">
    <property type="entry name" value="RE08173P"/>
    <property type="match status" value="1"/>
</dbReference>